<keyword evidence="3" id="KW-1133">Transmembrane helix</keyword>
<accession>A0A4P9VZH6</accession>
<feature type="region of interest" description="Disordered" evidence="5">
    <location>
        <begin position="247"/>
        <end position="340"/>
    </location>
</feature>
<feature type="domain" description="Thioredoxin" evidence="7">
    <location>
        <begin position="69"/>
        <end position="153"/>
    </location>
</feature>
<evidence type="ECO:0000256" key="6">
    <source>
        <dbReference type="SAM" id="SignalP"/>
    </source>
</evidence>
<dbReference type="SUPFAM" id="SSF52833">
    <property type="entry name" value="Thioredoxin-like"/>
    <property type="match status" value="1"/>
</dbReference>
<evidence type="ECO:0000256" key="1">
    <source>
        <dbReference type="ARBA" id="ARBA00004167"/>
    </source>
</evidence>
<feature type="compositionally biased region" description="Acidic residues" evidence="5">
    <location>
        <begin position="331"/>
        <end position="340"/>
    </location>
</feature>
<reference evidence="9" key="1">
    <citation type="journal article" date="2018" name="Nat. Microbiol.">
        <title>Leveraging single-cell genomics to expand the fungal tree of life.</title>
        <authorList>
            <person name="Ahrendt S.R."/>
            <person name="Quandt C.A."/>
            <person name="Ciobanu D."/>
            <person name="Clum A."/>
            <person name="Salamov A."/>
            <person name="Andreopoulos B."/>
            <person name="Cheng J.F."/>
            <person name="Woyke T."/>
            <person name="Pelin A."/>
            <person name="Henrissat B."/>
            <person name="Reynolds N.K."/>
            <person name="Benny G.L."/>
            <person name="Smith M.E."/>
            <person name="James T.Y."/>
            <person name="Grigoriev I.V."/>
        </authorList>
    </citation>
    <scope>NUCLEOTIDE SEQUENCE [LARGE SCALE GENOMIC DNA]</scope>
</reference>
<dbReference type="Pfam" id="PF00085">
    <property type="entry name" value="Thioredoxin"/>
    <property type="match status" value="1"/>
</dbReference>
<gene>
    <name evidence="8" type="ORF">BDK51DRAFT_33891</name>
</gene>
<dbReference type="PANTHER" id="PTHR46426">
    <property type="entry name" value="PROTEIN DISULFIDE-ISOMERASE TMX3"/>
    <property type="match status" value="1"/>
</dbReference>
<dbReference type="Proteomes" id="UP000269721">
    <property type="component" value="Unassembled WGS sequence"/>
</dbReference>
<keyword evidence="6" id="KW-0732">Signal</keyword>
<dbReference type="EMBL" id="KZ999289">
    <property type="protein sequence ID" value="RKO85221.1"/>
    <property type="molecule type" value="Genomic_DNA"/>
</dbReference>
<keyword evidence="9" id="KW-1185">Reference proteome</keyword>
<evidence type="ECO:0000256" key="2">
    <source>
        <dbReference type="ARBA" id="ARBA00022692"/>
    </source>
</evidence>
<feature type="chain" id="PRO_5020599572" description="Thioredoxin domain-containing protein" evidence="6">
    <location>
        <begin position="35"/>
        <end position="340"/>
    </location>
</feature>
<dbReference type="InterPro" id="IPR052250">
    <property type="entry name" value="PDI_TMX3"/>
</dbReference>
<dbReference type="PANTHER" id="PTHR46426:SF1">
    <property type="entry name" value="PROTEIN DISULFIDE-ISOMERASE TMX3"/>
    <property type="match status" value="1"/>
</dbReference>
<proteinExistence type="predicted"/>
<feature type="compositionally biased region" description="Acidic residues" evidence="5">
    <location>
        <begin position="301"/>
        <end position="312"/>
    </location>
</feature>
<feature type="signal peptide" evidence="6">
    <location>
        <begin position="1"/>
        <end position="34"/>
    </location>
</feature>
<evidence type="ECO:0000259" key="7">
    <source>
        <dbReference type="Pfam" id="PF00085"/>
    </source>
</evidence>
<keyword evidence="4" id="KW-0472">Membrane</keyword>
<keyword evidence="2" id="KW-0812">Transmembrane</keyword>
<dbReference type="GO" id="GO:0016020">
    <property type="term" value="C:membrane"/>
    <property type="evidence" value="ECO:0007669"/>
    <property type="project" value="UniProtKB-SubCell"/>
</dbReference>
<dbReference type="InterPro" id="IPR013766">
    <property type="entry name" value="Thioredoxin_domain"/>
</dbReference>
<evidence type="ECO:0000313" key="8">
    <source>
        <dbReference type="EMBL" id="RKO85221.1"/>
    </source>
</evidence>
<evidence type="ECO:0000256" key="5">
    <source>
        <dbReference type="SAM" id="MobiDB-lite"/>
    </source>
</evidence>
<evidence type="ECO:0000256" key="4">
    <source>
        <dbReference type="ARBA" id="ARBA00023136"/>
    </source>
</evidence>
<protein>
    <recommendedName>
        <fullName evidence="7">Thioredoxin domain-containing protein</fullName>
    </recommendedName>
</protein>
<dbReference type="Gene3D" id="3.40.30.10">
    <property type="entry name" value="Glutaredoxin"/>
    <property type="match status" value="1"/>
</dbReference>
<organism evidence="8 9">
    <name type="scientific">Blyttiomyces helicus</name>
    <dbReference type="NCBI Taxonomy" id="388810"/>
    <lineage>
        <taxon>Eukaryota</taxon>
        <taxon>Fungi</taxon>
        <taxon>Fungi incertae sedis</taxon>
        <taxon>Chytridiomycota</taxon>
        <taxon>Chytridiomycota incertae sedis</taxon>
        <taxon>Chytridiomycetes</taxon>
        <taxon>Chytridiomycetes incertae sedis</taxon>
        <taxon>Blyttiomyces</taxon>
    </lineage>
</organism>
<dbReference type="GO" id="GO:0005783">
    <property type="term" value="C:endoplasmic reticulum"/>
    <property type="evidence" value="ECO:0007669"/>
    <property type="project" value="TreeGrafter"/>
</dbReference>
<sequence>MPSSAHPRATPPAFALAVAALLLLFLLLIPHGAATATHLPEPPNPPSVEYAPREDNLTISLGVRNHSVLASGAWLVQVYAPWCAHSQKLQAVWPDVVHRLHEYNTTLRYAKVDAAIESGLAALLEIKGYPTVKLISNGNVHTFRDPVSADALILFAAGGWKSQAWYSRLNPTWSFWYKLQLDMFNVLMEGKTSFEARATTSGSSVIMKALFRSILMATFIMYAARACRGTPFANWVVATFRPTRPAQPLQTHVEPMELQPRGDELPPLPDLVEGREEDAPETDAQPAEVQPTEDEHGSQLDQEEVGEDEEFQLDPVVMPRGDEHAPPADLAVEEDEALEQ</sequence>
<feature type="non-terminal residue" evidence="8">
    <location>
        <position position="340"/>
    </location>
</feature>
<evidence type="ECO:0000313" key="9">
    <source>
        <dbReference type="Proteomes" id="UP000269721"/>
    </source>
</evidence>
<dbReference type="InterPro" id="IPR036249">
    <property type="entry name" value="Thioredoxin-like_sf"/>
</dbReference>
<name>A0A4P9VZH6_9FUNG</name>
<evidence type="ECO:0000256" key="3">
    <source>
        <dbReference type="ARBA" id="ARBA00022989"/>
    </source>
</evidence>
<dbReference type="OrthoDB" id="74910at2759"/>
<dbReference type="AlphaFoldDB" id="A0A4P9VZH6"/>
<comment type="subcellular location">
    <subcellularLocation>
        <location evidence="1">Membrane</location>
        <topology evidence="1">Single-pass membrane protein</topology>
    </subcellularLocation>
</comment>